<feature type="transmembrane region" description="Helical" evidence="9">
    <location>
        <begin position="259"/>
        <end position="280"/>
    </location>
</feature>
<evidence type="ECO:0000256" key="9">
    <source>
        <dbReference type="SAM" id="Phobius"/>
    </source>
</evidence>
<evidence type="ECO:0000256" key="1">
    <source>
        <dbReference type="ARBA" id="ARBA00000156"/>
    </source>
</evidence>
<dbReference type="InterPro" id="IPR035952">
    <property type="entry name" value="Rhomboid-like_sf"/>
</dbReference>
<keyword evidence="11" id="KW-1185">Reference proteome</keyword>
<keyword evidence="5 9" id="KW-0812">Transmembrane</keyword>
<reference evidence="12" key="1">
    <citation type="submission" date="2025-08" db="UniProtKB">
        <authorList>
            <consortium name="RefSeq"/>
        </authorList>
    </citation>
    <scope>IDENTIFICATION</scope>
    <source>
        <tissue evidence="12">Gonads</tissue>
    </source>
</reference>
<dbReference type="FunCoup" id="A0A1S3I308">
    <property type="interactions" value="3021"/>
</dbReference>
<keyword evidence="7 9" id="KW-1133">Transmembrane helix</keyword>
<dbReference type="GeneID" id="106160562"/>
<dbReference type="InterPro" id="IPR022764">
    <property type="entry name" value="Peptidase_S54_rhomboid_dom"/>
</dbReference>
<evidence type="ECO:0000256" key="6">
    <source>
        <dbReference type="ARBA" id="ARBA00022801"/>
    </source>
</evidence>
<dbReference type="KEGG" id="lak:106160562"/>
<dbReference type="EC" id="3.4.21.105" evidence="4"/>
<dbReference type="PANTHER" id="PTHR43731">
    <property type="entry name" value="RHOMBOID PROTEASE"/>
    <property type="match status" value="1"/>
</dbReference>
<dbReference type="Proteomes" id="UP000085678">
    <property type="component" value="Unplaced"/>
</dbReference>
<dbReference type="InterPro" id="IPR050925">
    <property type="entry name" value="Rhomboid_protease_S54"/>
</dbReference>
<evidence type="ECO:0000313" key="11">
    <source>
        <dbReference type="Proteomes" id="UP000085678"/>
    </source>
</evidence>
<feature type="domain" description="Peptidase S54 rhomboid" evidence="10">
    <location>
        <begin position="194"/>
        <end position="343"/>
    </location>
</feature>
<dbReference type="GO" id="GO:0004252">
    <property type="term" value="F:serine-type endopeptidase activity"/>
    <property type="evidence" value="ECO:0007669"/>
    <property type="project" value="InterPro"/>
</dbReference>
<protein>
    <recommendedName>
        <fullName evidence="4">rhomboid protease</fullName>
        <ecNumber evidence="4">3.4.21.105</ecNumber>
    </recommendedName>
</protein>
<gene>
    <name evidence="12" type="primary">LOC106160562</name>
</gene>
<sequence length="371" mass="42385">MSLSRLLSATSQNFRNTTRLFTDRTTISILKTEGLMYSTLGGSTCHRLGSQFVSRSSNIKYVICKNNIFNGLRHTQRRMFGKTRKRRTDLEFTNGKRHIRLLGKPILFTIVFTASTFAGCLIWKFEVLQEVVQRLMKGEKPQNIAEQTSHQAILAGIIGINFAVFLWWRMAKSPKDITIMTKLFTGTLFSKNRCSSMFLSTFSHQEFWHIFLNMYVLWSFRRHITFMEKEEFVAFYLTAGVVASLASYVRLALSPFTAALGASRSLGASGAILAVVAAVISQNPDTRMQIAFIGDIIPHSFEGRHALLFLIALDTIGILRGWKLFDHACHLGGVLFGLWYANYGRKYLWKDPEATVMRFWHKIRHGSRKEK</sequence>
<accession>A0A1S3I308</accession>
<evidence type="ECO:0000256" key="7">
    <source>
        <dbReference type="ARBA" id="ARBA00022989"/>
    </source>
</evidence>
<proteinExistence type="inferred from homology"/>
<dbReference type="Gene3D" id="1.20.1540.10">
    <property type="entry name" value="Rhomboid-like"/>
    <property type="match status" value="1"/>
</dbReference>
<comment type="subcellular location">
    <subcellularLocation>
        <location evidence="2">Membrane</location>
        <topology evidence="2">Multi-pass membrane protein</topology>
    </subcellularLocation>
</comment>
<dbReference type="RefSeq" id="XP_013392655.1">
    <property type="nucleotide sequence ID" value="XM_013537201.1"/>
</dbReference>
<dbReference type="AlphaFoldDB" id="A0A1S3I308"/>
<keyword evidence="8 9" id="KW-0472">Membrane</keyword>
<feature type="transmembrane region" description="Helical" evidence="9">
    <location>
        <begin position="106"/>
        <end position="125"/>
    </location>
</feature>
<dbReference type="OrthoDB" id="10260614at2759"/>
<dbReference type="OMA" id="SHANMLH"/>
<evidence type="ECO:0000256" key="5">
    <source>
        <dbReference type="ARBA" id="ARBA00022692"/>
    </source>
</evidence>
<evidence type="ECO:0000256" key="2">
    <source>
        <dbReference type="ARBA" id="ARBA00004141"/>
    </source>
</evidence>
<dbReference type="Pfam" id="PF01694">
    <property type="entry name" value="Rhomboid"/>
    <property type="match status" value="1"/>
</dbReference>
<feature type="transmembrane region" description="Helical" evidence="9">
    <location>
        <begin position="150"/>
        <end position="168"/>
    </location>
</feature>
<evidence type="ECO:0000256" key="4">
    <source>
        <dbReference type="ARBA" id="ARBA00013039"/>
    </source>
</evidence>
<keyword evidence="6" id="KW-0378">Hydrolase</keyword>
<comment type="similarity">
    <text evidence="3">Belongs to the peptidase S54 family.</text>
</comment>
<name>A0A1S3I308_LINAN</name>
<dbReference type="PANTHER" id="PTHR43731:SF14">
    <property type="entry name" value="PRESENILIN-ASSOCIATED RHOMBOID-LIKE PROTEIN, MITOCHONDRIAL"/>
    <property type="match status" value="1"/>
</dbReference>
<evidence type="ECO:0000259" key="10">
    <source>
        <dbReference type="Pfam" id="PF01694"/>
    </source>
</evidence>
<feature type="transmembrane region" description="Helical" evidence="9">
    <location>
        <begin position="232"/>
        <end position="253"/>
    </location>
</feature>
<dbReference type="InParanoid" id="A0A1S3I308"/>
<dbReference type="SUPFAM" id="SSF144091">
    <property type="entry name" value="Rhomboid-like"/>
    <property type="match status" value="1"/>
</dbReference>
<evidence type="ECO:0000313" key="12">
    <source>
        <dbReference type="RefSeq" id="XP_013392655.1"/>
    </source>
</evidence>
<dbReference type="GO" id="GO:0006465">
    <property type="term" value="P:signal peptide processing"/>
    <property type="evidence" value="ECO:0007669"/>
    <property type="project" value="TreeGrafter"/>
</dbReference>
<dbReference type="GO" id="GO:0016020">
    <property type="term" value="C:membrane"/>
    <property type="evidence" value="ECO:0007669"/>
    <property type="project" value="UniProtKB-SubCell"/>
</dbReference>
<organism evidence="11 12">
    <name type="scientific">Lingula anatina</name>
    <name type="common">Brachiopod</name>
    <name type="synonym">Lingula unguis</name>
    <dbReference type="NCBI Taxonomy" id="7574"/>
    <lineage>
        <taxon>Eukaryota</taxon>
        <taxon>Metazoa</taxon>
        <taxon>Spiralia</taxon>
        <taxon>Lophotrochozoa</taxon>
        <taxon>Brachiopoda</taxon>
        <taxon>Linguliformea</taxon>
        <taxon>Lingulata</taxon>
        <taxon>Lingulida</taxon>
        <taxon>Linguloidea</taxon>
        <taxon>Lingulidae</taxon>
        <taxon>Lingula</taxon>
    </lineage>
</organism>
<comment type="catalytic activity">
    <reaction evidence="1">
        <text>Cleaves type-1 transmembrane domains using a catalytic dyad composed of serine and histidine that are contributed by different transmembrane domains.</text>
        <dbReference type="EC" id="3.4.21.105"/>
    </reaction>
</comment>
<dbReference type="STRING" id="7574.A0A1S3I308"/>
<evidence type="ECO:0000256" key="3">
    <source>
        <dbReference type="ARBA" id="ARBA00009045"/>
    </source>
</evidence>
<evidence type="ECO:0000256" key="8">
    <source>
        <dbReference type="ARBA" id="ARBA00023136"/>
    </source>
</evidence>